<dbReference type="SUPFAM" id="SSF55681">
    <property type="entry name" value="Class II aaRS and biotin synthetases"/>
    <property type="match status" value="1"/>
</dbReference>
<evidence type="ECO:0000256" key="1">
    <source>
        <dbReference type="ARBA" id="ARBA00022598"/>
    </source>
</evidence>
<accession>A0A0G1JKY2</accession>
<evidence type="ECO:0000256" key="4">
    <source>
        <dbReference type="ARBA" id="ARBA00022840"/>
    </source>
</evidence>
<dbReference type="Gene3D" id="2.40.50.140">
    <property type="entry name" value="Nucleic acid-binding proteins"/>
    <property type="match status" value="1"/>
</dbReference>
<dbReference type="GO" id="GO:0006430">
    <property type="term" value="P:lysyl-tRNA aminoacylation"/>
    <property type="evidence" value="ECO:0007669"/>
    <property type="project" value="UniProtKB-UniRule"/>
</dbReference>
<proteinExistence type="inferred from homology"/>
<dbReference type="InterPro" id="IPR002313">
    <property type="entry name" value="Lys-tRNA-ligase_II"/>
</dbReference>
<reference evidence="10 11" key="1">
    <citation type="journal article" date="2015" name="Nature">
        <title>rRNA introns, odd ribosomes, and small enigmatic genomes across a large radiation of phyla.</title>
        <authorList>
            <person name="Brown C.T."/>
            <person name="Hug L.A."/>
            <person name="Thomas B.C."/>
            <person name="Sharon I."/>
            <person name="Castelle C.J."/>
            <person name="Singh A."/>
            <person name="Wilkins M.J."/>
            <person name="Williams K.H."/>
            <person name="Banfield J.F."/>
        </authorList>
    </citation>
    <scope>NUCLEOTIDE SEQUENCE [LARGE SCALE GENOMIC DNA]</scope>
</reference>
<dbReference type="PANTHER" id="PTHR42918">
    <property type="entry name" value="LYSYL-TRNA SYNTHETASE"/>
    <property type="match status" value="1"/>
</dbReference>
<evidence type="ECO:0000256" key="6">
    <source>
        <dbReference type="ARBA" id="ARBA00048573"/>
    </source>
</evidence>
<comment type="caution">
    <text evidence="7">Lacks conserved residue(s) required for the propagation of feature annotation.</text>
</comment>
<dbReference type="Gene3D" id="3.30.930.10">
    <property type="entry name" value="Bira Bifunctional Protein, Domain 2"/>
    <property type="match status" value="1"/>
</dbReference>
<keyword evidence="7 8" id="KW-0460">Magnesium</keyword>
<keyword evidence="5 7" id="KW-0030">Aminoacyl-tRNA synthetase</keyword>
<dbReference type="InterPro" id="IPR044136">
    <property type="entry name" value="Lys-tRNA-ligase_II_N"/>
</dbReference>
<dbReference type="InterPro" id="IPR045864">
    <property type="entry name" value="aa-tRNA-synth_II/BPL/LPL"/>
</dbReference>
<dbReference type="SUPFAM" id="SSF50249">
    <property type="entry name" value="Nucleic acid-binding proteins"/>
    <property type="match status" value="1"/>
</dbReference>
<evidence type="ECO:0000256" key="7">
    <source>
        <dbReference type="HAMAP-Rule" id="MF_00252"/>
    </source>
</evidence>
<evidence type="ECO:0000259" key="9">
    <source>
        <dbReference type="PROSITE" id="PS50862"/>
    </source>
</evidence>
<dbReference type="Pfam" id="PF00152">
    <property type="entry name" value="tRNA-synt_2"/>
    <property type="match status" value="1"/>
</dbReference>
<feature type="binding site" evidence="7">
    <location>
        <position position="405"/>
    </location>
    <ligand>
        <name>Mg(2+)</name>
        <dbReference type="ChEBI" id="CHEBI:18420"/>
        <label>1</label>
    </ligand>
</feature>
<dbReference type="GO" id="GO:0000049">
    <property type="term" value="F:tRNA binding"/>
    <property type="evidence" value="ECO:0007669"/>
    <property type="project" value="TreeGrafter"/>
</dbReference>
<dbReference type="InterPro" id="IPR004364">
    <property type="entry name" value="Aa-tRNA-synt_II"/>
</dbReference>
<evidence type="ECO:0000256" key="2">
    <source>
        <dbReference type="ARBA" id="ARBA00022723"/>
    </source>
</evidence>
<dbReference type="InterPro" id="IPR006195">
    <property type="entry name" value="aa-tRNA-synth_II"/>
</dbReference>
<evidence type="ECO:0000313" key="10">
    <source>
        <dbReference type="EMBL" id="KKT72045.1"/>
    </source>
</evidence>
<comment type="subunit">
    <text evidence="7">Homodimer.</text>
</comment>
<dbReference type="NCBIfam" id="TIGR00499">
    <property type="entry name" value="lysS_bact"/>
    <property type="match status" value="1"/>
</dbReference>
<dbReference type="EMBL" id="LCJB01000002">
    <property type="protein sequence ID" value="KKT72045.1"/>
    <property type="molecule type" value="Genomic_DNA"/>
</dbReference>
<evidence type="ECO:0000256" key="5">
    <source>
        <dbReference type="ARBA" id="ARBA00023146"/>
    </source>
</evidence>
<dbReference type="AlphaFoldDB" id="A0A0G1JKY2"/>
<comment type="catalytic activity">
    <reaction evidence="6 7 8">
        <text>tRNA(Lys) + L-lysine + ATP = L-lysyl-tRNA(Lys) + AMP + diphosphate</text>
        <dbReference type="Rhea" id="RHEA:20792"/>
        <dbReference type="Rhea" id="RHEA-COMP:9696"/>
        <dbReference type="Rhea" id="RHEA-COMP:9697"/>
        <dbReference type="ChEBI" id="CHEBI:30616"/>
        <dbReference type="ChEBI" id="CHEBI:32551"/>
        <dbReference type="ChEBI" id="CHEBI:33019"/>
        <dbReference type="ChEBI" id="CHEBI:78442"/>
        <dbReference type="ChEBI" id="CHEBI:78529"/>
        <dbReference type="ChEBI" id="CHEBI:456215"/>
        <dbReference type="EC" id="6.1.1.6"/>
    </reaction>
</comment>
<dbReference type="PRINTS" id="PR00982">
    <property type="entry name" value="TRNASYNTHLYS"/>
</dbReference>
<comment type="similarity">
    <text evidence="7">Belongs to the class-II aminoacyl-tRNA synthetase family.</text>
</comment>
<feature type="binding site" evidence="7">
    <location>
        <position position="405"/>
    </location>
    <ligand>
        <name>Mg(2+)</name>
        <dbReference type="ChEBI" id="CHEBI:18420"/>
        <label>2</label>
    </ligand>
</feature>
<dbReference type="NCBIfam" id="NF001756">
    <property type="entry name" value="PRK00484.1"/>
    <property type="match status" value="1"/>
</dbReference>
<dbReference type="PANTHER" id="PTHR42918:SF15">
    <property type="entry name" value="LYSINE--TRNA LIGASE, CHLOROPLASTIC_MITOCHONDRIAL"/>
    <property type="match status" value="1"/>
</dbReference>
<evidence type="ECO:0000313" key="11">
    <source>
        <dbReference type="Proteomes" id="UP000034154"/>
    </source>
</evidence>
<protein>
    <recommendedName>
        <fullName evidence="7">Lysine--tRNA ligase</fullName>
        <ecNumber evidence="7">6.1.1.6</ecNumber>
    </recommendedName>
    <alternativeName>
        <fullName evidence="7">Lysyl-tRNA synthetase</fullName>
        <shortName evidence="7">LysRS</shortName>
    </alternativeName>
</protein>
<keyword evidence="4 7" id="KW-0067">ATP-binding</keyword>
<dbReference type="InterPro" id="IPR012340">
    <property type="entry name" value="NA-bd_OB-fold"/>
</dbReference>
<gene>
    <name evidence="7" type="primary">lysS</name>
    <name evidence="10" type="ORF">UW63_C0002G0013</name>
</gene>
<dbReference type="GO" id="GO:0005829">
    <property type="term" value="C:cytosol"/>
    <property type="evidence" value="ECO:0007669"/>
    <property type="project" value="TreeGrafter"/>
</dbReference>
<comment type="caution">
    <text evidence="10">The sequence shown here is derived from an EMBL/GenBank/DDBJ whole genome shotgun (WGS) entry which is preliminary data.</text>
</comment>
<name>A0A0G1JKY2_9BACT</name>
<evidence type="ECO:0000256" key="8">
    <source>
        <dbReference type="RuleBase" id="RU000336"/>
    </source>
</evidence>
<keyword evidence="7" id="KW-0648">Protein biosynthesis</keyword>
<dbReference type="GO" id="GO:0004824">
    <property type="term" value="F:lysine-tRNA ligase activity"/>
    <property type="evidence" value="ECO:0007669"/>
    <property type="project" value="UniProtKB-UniRule"/>
</dbReference>
<dbReference type="InterPro" id="IPR018149">
    <property type="entry name" value="Lys-tRNA-synth_II_C"/>
</dbReference>
<comment type="subcellular location">
    <subcellularLocation>
        <location evidence="7">Cytoplasm</location>
    </subcellularLocation>
</comment>
<organism evidence="10 11">
    <name type="scientific">Candidatus Uhrbacteria bacterium GW2011_GWF2_44_350</name>
    <dbReference type="NCBI Taxonomy" id="1619000"/>
    <lineage>
        <taxon>Bacteria</taxon>
        <taxon>Candidatus Uhriibacteriota</taxon>
    </lineage>
</organism>
<dbReference type="EC" id="6.1.1.6" evidence="7"/>
<keyword evidence="3 7" id="KW-0547">Nucleotide-binding</keyword>
<dbReference type="PROSITE" id="PS50862">
    <property type="entry name" value="AA_TRNA_LIGASE_II"/>
    <property type="match status" value="1"/>
</dbReference>
<dbReference type="CDD" id="cd04322">
    <property type="entry name" value="LysRS_N"/>
    <property type="match status" value="1"/>
</dbReference>
<dbReference type="Pfam" id="PF01336">
    <property type="entry name" value="tRNA_anti-codon"/>
    <property type="match status" value="1"/>
</dbReference>
<dbReference type="GO" id="GO:0000287">
    <property type="term" value="F:magnesium ion binding"/>
    <property type="evidence" value="ECO:0007669"/>
    <property type="project" value="UniProtKB-UniRule"/>
</dbReference>
<feature type="domain" description="Aminoacyl-transfer RNA synthetases class-II family profile" evidence="9">
    <location>
        <begin position="166"/>
        <end position="486"/>
    </location>
</feature>
<keyword evidence="1 7" id="KW-0436">Ligase</keyword>
<keyword evidence="2 7" id="KW-0479">Metal-binding</keyword>
<dbReference type="GO" id="GO:0005524">
    <property type="term" value="F:ATP binding"/>
    <property type="evidence" value="ECO:0007669"/>
    <property type="project" value="UniProtKB-UniRule"/>
</dbReference>
<evidence type="ECO:0000256" key="3">
    <source>
        <dbReference type="ARBA" id="ARBA00022741"/>
    </source>
</evidence>
<dbReference type="HAMAP" id="MF_00252">
    <property type="entry name" value="Lys_tRNA_synth_class2"/>
    <property type="match status" value="1"/>
</dbReference>
<keyword evidence="7" id="KW-0963">Cytoplasm</keyword>
<comment type="cofactor">
    <cofactor evidence="7 8">
        <name>Mg(2+)</name>
        <dbReference type="ChEBI" id="CHEBI:18420"/>
    </cofactor>
    <text evidence="7 8">Binds 3 Mg(2+) ions per subunit.</text>
</comment>
<dbReference type="InterPro" id="IPR004365">
    <property type="entry name" value="NA-bd_OB_tRNA"/>
</dbReference>
<dbReference type="Proteomes" id="UP000034154">
    <property type="component" value="Unassembled WGS sequence"/>
</dbReference>
<dbReference type="CDD" id="cd00775">
    <property type="entry name" value="LysRS_core"/>
    <property type="match status" value="1"/>
</dbReference>
<sequence length="493" mass="55688">MNEEEVVRRERLQALRQNGINPYPAKVTRTHSVKEYMGLFEEIEKQGSVVYLTGRVRTIRVHGGLTFSHIEDGSGQIQLVLKKDHLGEDNYKTFKDTVDMGDFLEVSGRPFVTQKGEHSLAVDNYQIIAKSLLPLPEKWHGLTDQEIRYRQRYLDLVSNESVRNIFKVRSAVLTALRNFLNGHGYMEVETPVLQAIPGGAAARPFITHHNVLGADLYLRIAPELYLKRLLVGGFERVYEVARCFRNEGIDHAHNPEFTQIEGYAAYMDYQELMSLMEEMVVVAIKAAGKDPACLTFKGQELNFSTPWPRLTFRDAVLKHSGIDIENFPDVDSLSVAMKEKNLEVDPKAGYGTLLDNLYKQTARPAIIQPVYVYDYPVAVSPLVKRKDNDPRYIEMFQMVYGGGEENIKAFSELNDPLDQEARFAEQAAARASGDEEAQFSDPDYVTAMKHGMPPNAGFGIGIDRLVAMLTDSPNLKEVILFPTLRPEPPTDQE</sequence>
<dbReference type="PATRIC" id="fig|1619000.3.peg.33"/>